<comment type="caution">
    <text evidence="4">The sequence shown here is derived from an EMBL/GenBank/DDBJ whole genome shotgun (WGS) entry which is preliminary data.</text>
</comment>
<reference evidence="4 5" key="1">
    <citation type="submission" date="2017-01" db="EMBL/GenBank/DDBJ databases">
        <title>The cable genome- insights into the physiology and evolution of filamentous bacteria capable of sulfide oxidation via long distance electron transfer.</title>
        <authorList>
            <person name="Schreiber L."/>
            <person name="Bjerg J.T."/>
            <person name="Boggild A."/>
            <person name="Van De Vossenberg J."/>
            <person name="Meysman F."/>
            <person name="Nielsen L.P."/>
            <person name="Schramm A."/>
            <person name="Kjeldsen K.U."/>
        </authorList>
    </citation>
    <scope>NUCLEOTIDE SEQUENCE [LARGE SCALE GENOMIC DNA]</scope>
    <source>
        <strain evidence="4">A1</strain>
    </source>
</reference>
<dbReference type="GO" id="GO:0030288">
    <property type="term" value="C:outer membrane-bounded periplasmic space"/>
    <property type="evidence" value="ECO:0007669"/>
    <property type="project" value="InterPro"/>
</dbReference>
<feature type="signal peptide" evidence="3">
    <location>
        <begin position="1"/>
        <end position="23"/>
    </location>
</feature>
<sequence>MKHSPIFRLISMSIIWLYGTALAQAGQVINQEEKDWAKKAIQQEKALTSQGVTSTPNSIAVLSFNNRSGQNKLTPLQKGLAVMLITDLVKVEQLRVVERVRMQTLLDELELGSSGLVNTETAPRVGKLLGVAKVTGGDILKGAAQELEISSSILDISLDQVTSQPTAAGALDELFRLEKELLFNIIEYMRISISPQKKAELERPLSESTPALLALFLGIDYSDRGLYDMAAKMYNQALVEDPYLELAKSALQELKEMGLIRSKSEEIQEPEKTEPPEPTAESGGRISTGTVVKIGLGLAAVGAGVYYAVEAIEDKINEEIPPTIVNVDKPDIASCTDEMIVTFSEPMKESYAVITPSKIATQVTQSWTSSETLKVSWSLSSSTTITVDVSNLRDTADTALEIPGGMVHPFSLYISCE</sequence>
<dbReference type="InterPro" id="IPR019734">
    <property type="entry name" value="TPR_rpt"/>
</dbReference>
<dbReference type="AlphaFoldDB" id="A0A3S3QLK0"/>
<evidence type="ECO:0000256" key="1">
    <source>
        <dbReference type="PROSITE-ProRule" id="PRU00339"/>
    </source>
</evidence>
<evidence type="ECO:0000256" key="3">
    <source>
        <dbReference type="SAM" id="SignalP"/>
    </source>
</evidence>
<keyword evidence="1" id="KW-0802">TPR repeat</keyword>
<dbReference type="Gene3D" id="3.40.50.10610">
    <property type="entry name" value="ABC-type transport auxiliary lipoprotein component"/>
    <property type="match status" value="1"/>
</dbReference>
<evidence type="ECO:0000313" key="5">
    <source>
        <dbReference type="Proteomes" id="UP000288086"/>
    </source>
</evidence>
<dbReference type="Proteomes" id="UP000288086">
    <property type="component" value="Unassembled WGS sequence"/>
</dbReference>
<proteinExistence type="predicted"/>
<keyword evidence="5" id="KW-1185">Reference proteome</keyword>
<name>A0A3S3QLK0_9BACT</name>
<protein>
    <submittedName>
        <fullName evidence="4">TolB amino-terminal domain-containing protein</fullName>
    </submittedName>
</protein>
<dbReference type="EMBL" id="MTKP01000197">
    <property type="protein sequence ID" value="RWX47834.1"/>
    <property type="molecule type" value="Genomic_DNA"/>
</dbReference>
<feature type="compositionally biased region" description="Basic and acidic residues" evidence="2">
    <location>
        <begin position="262"/>
        <end position="275"/>
    </location>
</feature>
<keyword evidence="3" id="KW-0732">Signal</keyword>
<feature type="repeat" description="TPR" evidence="1">
    <location>
        <begin position="211"/>
        <end position="244"/>
    </location>
</feature>
<accession>A0A3S3QLK0</accession>
<feature type="region of interest" description="Disordered" evidence="2">
    <location>
        <begin position="262"/>
        <end position="286"/>
    </location>
</feature>
<dbReference type="Pfam" id="PF03783">
    <property type="entry name" value="CsgG"/>
    <property type="match status" value="1"/>
</dbReference>
<gene>
    <name evidence="4" type="ORF">VT98_11971</name>
</gene>
<evidence type="ECO:0000313" key="4">
    <source>
        <dbReference type="EMBL" id="RWX47834.1"/>
    </source>
</evidence>
<evidence type="ECO:0000256" key="2">
    <source>
        <dbReference type="SAM" id="MobiDB-lite"/>
    </source>
</evidence>
<dbReference type="InterPro" id="IPR005534">
    <property type="entry name" value="Curli_assmbl/transp-comp_CsgG"/>
</dbReference>
<feature type="chain" id="PRO_5018543072" evidence="3">
    <location>
        <begin position="24"/>
        <end position="417"/>
    </location>
</feature>
<dbReference type="PROSITE" id="PS50005">
    <property type="entry name" value="TPR"/>
    <property type="match status" value="1"/>
</dbReference>
<organism evidence="4 5">
    <name type="scientific">Candidatus Electrothrix communis</name>
    <dbReference type="NCBI Taxonomy" id="1859133"/>
    <lineage>
        <taxon>Bacteria</taxon>
        <taxon>Pseudomonadati</taxon>
        <taxon>Thermodesulfobacteriota</taxon>
        <taxon>Desulfobulbia</taxon>
        <taxon>Desulfobulbales</taxon>
        <taxon>Desulfobulbaceae</taxon>
        <taxon>Candidatus Electrothrix</taxon>
    </lineage>
</organism>